<sequence>MKFLSELASCWGGAVVTPAADVAGGRRLTAEQGRYGRTTSKRVAKVKPSRDWKPKLNAISEDRPMSAANSGGVNRRTVGDDGKKRPGKVKPKSTAPIHEEDYWKSAHTMALPAFVPTPFLF</sequence>
<proteinExistence type="predicted"/>
<evidence type="ECO:0000313" key="3">
    <source>
        <dbReference type="Proteomes" id="UP000653305"/>
    </source>
</evidence>
<accession>A0A830CHD9</accession>
<evidence type="ECO:0000256" key="1">
    <source>
        <dbReference type="SAM" id="MobiDB-lite"/>
    </source>
</evidence>
<dbReference type="OrthoDB" id="1917265at2759"/>
<keyword evidence="3" id="KW-1185">Reference proteome</keyword>
<dbReference type="PANTHER" id="PTHR35318:SF8">
    <property type="match status" value="1"/>
</dbReference>
<feature type="region of interest" description="Disordered" evidence="1">
    <location>
        <begin position="59"/>
        <end position="96"/>
    </location>
</feature>
<dbReference type="AlphaFoldDB" id="A0A830CHD9"/>
<evidence type="ECO:0000313" key="2">
    <source>
        <dbReference type="EMBL" id="GFP93771.1"/>
    </source>
</evidence>
<reference evidence="2" key="1">
    <citation type="submission" date="2020-07" db="EMBL/GenBank/DDBJ databases">
        <title>Ethylene signaling mediates host invasion by parasitic plants.</title>
        <authorList>
            <person name="Yoshida S."/>
        </authorList>
    </citation>
    <scope>NUCLEOTIDE SEQUENCE</scope>
    <source>
        <strain evidence="2">Okayama</strain>
    </source>
</reference>
<protein>
    <submittedName>
        <fullName evidence="2">Uncharacterized protein</fullName>
    </submittedName>
</protein>
<dbReference type="Proteomes" id="UP000653305">
    <property type="component" value="Unassembled WGS sequence"/>
</dbReference>
<name>A0A830CHD9_9LAMI</name>
<comment type="caution">
    <text evidence="2">The sequence shown here is derived from an EMBL/GenBank/DDBJ whole genome shotgun (WGS) entry which is preliminary data.</text>
</comment>
<dbReference type="PANTHER" id="PTHR35318">
    <property type="entry name" value="BNAA10G08410D PROTEIN"/>
    <property type="match status" value="1"/>
</dbReference>
<gene>
    <name evidence="2" type="ORF">PHJA_001521500</name>
</gene>
<organism evidence="2 3">
    <name type="scientific">Phtheirospermum japonicum</name>
    <dbReference type="NCBI Taxonomy" id="374723"/>
    <lineage>
        <taxon>Eukaryota</taxon>
        <taxon>Viridiplantae</taxon>
        <taxon>Streptophyta</taxon>
        <taxon>Embryophyta</taxon>
        <taxon>Tracheophyta</taxon>
        <taxon>Spermatophyta</taxon>
        <taxon>Magnoliopsida</taxon>
        <taxon>eudicotyledons</taxon>
        <taxon>Gunneridae</taxon>
        <taxon>Pentapetalae</taxon>
        <taxon>asterids</taxon>
        <taxon>lamiids</taxon>
        <taxon>Lamiales</taxon>
        <taxon>Orobanchaceae</taxon>
        <taxon>Orobanchaceae incertae sedis</taxon>
        <taxon>Phtheirospermum</taxon>
    </lineage>
</organism>
<dbReference type="EMBL" id="BMAC01000324">
    <property type="protein sequence ID" value="GFP93771.1"/>
    <property type="molecule type" value="Genomic_DNA"/>
</dbReference>